<keyword evidence="3" id="KW-0862">Zinc</keyword>
<evidence type="ECO:0000256" key="2">
    <source>
        <dbReference type="ARBA" id="ARBA00022771"/>
    </source>
</evidence>
<reference evidence="7" key="1">
    <citation type="submission" date="2025-05" db="UniProtKB">
        <authorList>
            <consortium name="EnsemblMetazoa"/>
        </authorList>
    </citation>
    <scope>IDENTIFICATION</scope>
</reference>
<evidence type="ECO:0000313" key="8">
    <source>
        <dbReference type="Proteomes" id="UP001652700"/>
    </source>
</evidence>
<dbReference type="PROSITE" id="PS00518">
    <property type="entry name" value="ZF_RING_1"/>
    <property type="match status" value="1"/>
</dbReference>
<evidence type="ECO:0000256" key="1">
    <source>
        <dbReference type="ARBA" id="ARBA00022723"/>
    </source>
</evidence>
<feature type="region of interest" description="Disordered" evidence="5">
    <location>
        <begin position="24"/>
        <end position="83"/>
    </location>
</feature>
<name>A0ABM5IJ15_DIAVI</name>
<evidence type="ECO:0000256" key="3">
    <source>
        <dbReference type="ARBA" id="ARBA00022833"/>
    </source>
</evidence>
<dbReference type="GeneID" id="114329086"/>
<dbReference type="InterPro" id="IPR001841">
    <property type="entry name" value="Znf_RING"/>
</dbReference>
<dbReference type="InterPro" id="IPR049627">
    <property type="entry name" value="SLX8"/>
</dbReference>
<evidence type="ECO:0000256" key="4">
    <source>
        <dbReference type="PROSITE-ProRule" id="PRU00175"/>
    </source>
</evidence>
<evidence type="ECO:0000313" key="7">
    <source>
        <dbReference type="EnsemblMetazoa" id="XP_028133903.2"/>
    </source>
</evidence>
<keyword evidence="1" id="KW-0479">Metal-binding</keyword>
<dbReference type="Proteomes" id="UP001652700">
    <property type="component" value="Unplaced"/>
</dbReference>
<keyword evidence="8" id="KW-1185">Reference proteome</keyword>
<feature type="domain" description="RING-type" evidence="6">
    <location>
        <begin position="282"/>
        <end position="323"/>
    </location>
</feature>
<feature type="compositionally biased region" description="Basic residues" evidence="5">
    <location>
        <begin position="37"/>
        <end position="49"/>
    </location>
</feature>
<protein>
    <recommendedName>
        <fullName evidence="6">RING-type domain-containing protein</fullName>
    </recommendedName>
</protein>
<sequence>MSRRTRRHAAVLALRRLTDEHENIDVDTGSPVPFSFRPKRTKPNKKRKSTGPSKKNSPNTPVSTKHTPTFQCLDSDSSDNEVSNDLKNEFMKNIKSQVNNFFKAANCSDDEDDDIIHVPIVTTTIKLPLVVDDDIHVPLDDNLVYKPTVEDVDAIHVTKDTTATKPTVPTKSLYVLSDSDDDCGVVSAPNISDQIEEVSLEGENNPDPKASEEQELMDIVHNILDTDTVEVDTSTTEPDNWNKLQNKVNEVMDSINSIISTIDEVKEKPKEEKSPVKSKPTCPVCLEVLGDEVVAGATLCGHIFCMTCIKEVAKTSKKCPTCRKNITLKKIHQLYL</sequence>
<proteinExistence type="predicted"/>
<evidence type="ECO:0000259" key="6">
    <source>
        <dbReference type="PROSITE" id="PS50089"/>
    </source>
</evidence>
<dbReference type="Gene3D" id="3.30.40.10">
    <property type="entry name" value="Zinc/RING finger domain, C3HC4 (zinc finger)"/>
    <property type="match status" value="1"/>
</dbReference>
<dbReference type="PROSITE" id="PS50089">
    <property type="entry name" value="ZF_RING_2"/>
    <property type="match status" value="1"/>
</dbReference>
<dbReference type="PANTHER" id="PTHR47094:SF1">
    <property type="entry name" value="RING-TYPE E3 UBIQUITIN TRANSFERASE"/>
    <property type="match status" value="1"/>
</dbReference>
<dbReference type="SUPFAM" id="SSF57850">
    <property type="entry name" value="RING/U-box"/>
    <property type="match status" value="1"/>
</dbReference>
<dbReference type="InterPro" id="IPR013083">
    <property type="entry name" value="Znf_RING/FYVE/PHD"/>
</dbReference>
<dbReference type="PANTHER" id="PTHR47094">
    <property type="entry name" value="ELFLESS, ISOFORM B"/>
    <property type="match status" value="1"/>
</dbReference>
<feature type="compositionally biased region" description="Polar residues" evidence="5">
    <location>
        <begin position="50"/>
        <end position="72"/>
    </location>
</feature>
<keyword evidence="2 4" id="KW-0863">Zinc-finger</keyword>
<dbReference type="Pfam" id="PF13639">
    <property type="entry name" value="zf-RING_2"/>
    <property type="match status" value="1"/>
</dbReference>
<dbReference type="EnsemblMetazoa" id="XM_028278102.2">
    <property type="protein sequence ID" value="XP_028133903.2"/>
    <property type="gene ID" value="LOC114329086"/>
</dbReference>
<dbReference type="InterPro" id="IPR017907">
    <property type="entry name" value="Znf_RING_CS"/>
</dbReference>
<organism evidence="7 8">
    <name type="scientific">Diabrotica virgifera virgifera</name>
    <name type="common">western corn rootworm</name>
    <dbReference type="NCBI Taxonomy" id="50390"/>
    <lineage>
        <taxon>Eukaryota</taxon>
        <taxon>Metazoa</taxon>
        <taxon>Ecdysozoa</taxon>
        <taxon>Arthropoda</taxon>
        <taxon>Hexapoda</taxon>
        <taxon>Insecta</taxon>
        <taxon>Pterygota</taxon>
        <taxon>Neoptera</taxon>
        <taxon>Endopterygota</taxon>
        <taxon>Coleoptera</taxon>
        <taxon>Polyphaga</taxon>
        <taxon>Cucujiformia</taxon>
        <taxon>Chrysomeloidea</taxon>
        <taxon>Chrysomelidae</taxon>
        <taxon>Galerucinae</taxon>
        <taxon>Diabroticina</taxon>
        <taxon>Diabroticites</taxon>
        <taxon>Diabrotica</taxon>
    </lineage>
</organism>
<dbReference type="RefSeq" id="XP_028133903.2">
    <property type="nucleotide sequence ID" value="XM_028278102.2"/>
</dbReference>
<dbReference type="SMART" id="SM00184">
    <property type="entry name" value="RING"/>
    <property type="match status" value="1"/>
</dbReference>
<evidence type="ECO:0000256" key="5">
    <source>
        <dbReference type="SAM" id="MobiDB-lite"/>
    </source>
</evidence>
<accession>A0ABM5IJ15</accession>